<evidence type="ECO:0000313" key="2">
    <source>
        <dbReference type="EMBL" id="WDE02509.1"/>
    </source>
</evidence>
<dbReference type="RefSeq" id="WP_044833093.1">
    <property type="nucleotide sequence ID" value="NZ_CP059736.1"/>
</dbReference>
<accession>A0AAE9YY55</accession>
<keyword evidence="3" id="KW-1185">Reference proteome</keyword>
<feature type="chain" id="PRO_5042251891" evidence="1">
    <location>
        <begin position="26"/>
        <end position="389"/>
    </location>
</feature>
<feature type="signal peptide" evidence="1">
    <location>
        <begin position="1"/>
        <end position="25"/>
    </location>
</feature>
<gene>
    <name evidence="2" type="ORF">SG35_029310</name>
</gene>
<protein>
    <submittedName>
        <fullName evidence="2">Uncharacterized protein</fullName>
    </submittedName>
</protein>
<sequence length="389" mass="43419">MNSIKRKILPSLLTSAALFSSAAPAELSVNFNYTPNATLHQITANGIPLLHSTCGLYIIGGFNNLDTEADNVTSCSNQPLTRLFNPDANVNIPFRLNFLEKSSDPTTLTFDATIDVSSENLTSLSLPLDARDDTFEYFRFGGSSYFNGVLGGNGYVEYKNLDRYDNLIKAYDICNGQDVNIGRAITHSNWVELISKSKGYTLRYEITDATRPVKLFFVNHACLKVNNGELGFHDVNNEVLNVKGFIKVQETDYSVFGGPIASFTSHSFYHQIGRQEWDGWAVSVNDPFNQYMAYGPYTSAISPGQHQAKFRMLVDNVTADDLTIVTLDVFDAASGKVLASKDISRKDWDRPFEFKDFNVNFNSAPGANLEFRVVYRGYSYVKLNQVSVY</sequence>
<name>A0AAE9YY55_9GAMM</name>
<dbReference type="KEGG" id="tact:SG35_029310"/>
<dbReference type="EMBL" id="CP059736">
    <property type="protein sequence ID" value="WDE02509.1"/>
    <property type="molecule type" value="Genomic_DNA"/>
</dbReference>
<dbReference type="AlphaFoldDB" id="A0AAE9YY55"/>
<proteinExistence type="predicted"/>
<reference evidence="2 3" key="2">
    <citation type="journal article" date="2022" name="Mar. Drugs">
        <title>Bioassay-Guided Fractionation Leads to the Detection of Cholic Acid Generated by the Rare Thalassomonas sp.</title>
        <authorList>
            <person name="Pheiffer F."/>
            <person name="Schneider Y.K."/>
            <person name="Hansen E.H."/>
            <person name="Andersen J.H."/>
            <person name="Isaksson J."/>
            <person name="Busche T."/>
            <person name="R C."/>
            <person name="Kalinowski J."/>
            <person name="Zyl L.V."/>
            <person name="Trindade M."/>
        </authorList>
    </citation>
    <scope>NUCLEOTIDE SEQUENCE [LARGE SCALE GENOMIC DNA]</scope>
    <source>
        <strain evidence="2 3">A5K-106</strain>
    </source>
</reference>
<organism evidence="2 3">
    <name type="scientific">Thalassomonas actiniarum</name>
    <dbReference type="NCBI Taxonomy" id="485447"/>
    <lineage>
        <taxon>Bacteria</taxon>
        <taxon>Pseudomonadati</taxon>
        <taxon>Pseudomonadota</taxon>
        <taxon>Gammaproteobacteria</taxon>
        <taxon>Alteromonadales</taxon>
        <taxon>Colwelliaceae</taxon>
        <taxon>Thalassomonas</taxon>
    </lineage>
</organism>
<reference evidence="2 3" key="1">
    <citation type="journal article" date="2015" name="Genome Announc.">
        <title>Draft Genome Sequences of Marine Isolates of Thalassomonas viridans and Thalassomonas actiniarum.</title>
        <authorList>
            <person name="Olonade I."/>
            <person name="van Zyl L.J."/>
            <person name="Trindade M."/>
        </authorList>
    </citation>
    <scope>NUCLEOTIDE SEQUENCE [LARGE SCALE GENOMIC DNA]</scope>
    <source>
        <strain evidence="2 3">A5K-106</strain>
    </source>
</reference>
<evidence type="ECO:0000256" key="1">
    <source>
        <dbReference type="SAM" id="SignalP"/>
    </source>
</evidence>
<keyword evidence="1" id="KW-0732">Signal</keyword>
<evidence type="ECO:0000313" key="3">
    <source>
        <dbReference type="Proteomes" id="UP000032568"/>
    </source>
</evidence>
<dbReference type="Proteomes" id="UP000032568">
    <property type="component" value="Chromosome pTact"/>
</dbReference>